<dbReference type="STRING" id="369723.Strop_1004"/>
<accession>A4X3M9</accession>
<evidence type="ECO:0000313" key="3">
    <source>
        <dbReference type="Proteomes" id="UP000000235"/>
    </source>
</evidence>
<dbReference type="HOGENOM" id="CLU_562311_0_0_11"/>
<dbReference type="KEGG" id="stp:Strop_1004"/>
<feature type="compositionally biased region" description="Acidic residues" evidence="1">
    <location>
        <begin position="443"/>
        <end position="452"/>
    </location>
</feature>
<gene>
    <name evidence="2" type="ordered locus">Strop_1004</name>
</gene>
<feature type="compositionally biased region" description="Basic and acidic residues" evidence="1">
    <location>
        <begin position="453"/>
        <end position="466"/>
    </location>
</feature>
<dbReference type="AlphaFoldDB" id="A4X3M9"/>
<evidence type="ECO:0000313" key="2">
    <source>
        <dbReference type="EMBL" id="ABP53479.1"/>
    </source>
</evidence>
<keyword evidence="3" id="KW-1185">Reference proteome</keyword>
<dbReference type="RefSeq" id="WP_011904913.1">
    <property type="nucleotide sequence ID" value="NC_009380.1"/>
</dbReference>
<sequence>MTAAVAGRPVLTLTTHPLQRCGARAVTLLAGRNEPDEVTPDELDSVARQLIDDIVVVSSRPKPAPTPDWWKVLLALYPNAKATHSARARDPVTLRPLVANLFIPDAPAADALPCTFCSAPTVVLWDKTRLPLFDTARAANTLPPRAAGWPTCRGCRVAMWSLPYGAWVTAGSATVLRCANPAVERRFVARNVIRAERIHQLGFAGVPAGASAEAVTLAAMRAHAVDAPVDAVLWSFKNDNQEPWLRVSGTRQAAGRLLARIEADPTTRLGWLRLRRTLARRDTDPGGHTAIARTLFVDEHATVDRLLHALHQAVANPPADPITVDAWRRLARAYQEEMYGMDVARLTPARQLVAAWILAERNPRGRFNDYARATKSGYALHELLMAASARLLRDGRPVPDISGITPTLLSAGPDGWQWRAQLFFEVVADLVVAKAPIGRKPADDEDDVDDIDNEIRFDPHEEEVYA</sequence>
<evidence type="ECO:0000256" key="1">
    <source>
        <dbReference type="SAM" id="MobiDB-lite"/>
    </source>
</evidence>
<proteinExistence type="predicted"/>
<protein>
    <recommendedName>
        <fullName evidence="4">CRISPR-associated protein Cst1</fullName>
    </recommendedName>
</protein>
<feature type="region of interest" description="Disordered" evidence="1">
    <location>
        <begin position="439"/>
        <end position="466"/>
    </location>
</feature>
<dbReference type="Proteomes" id="UP000000235">
    <property type="component" value="Chromosome"/>
</dbReference>
<dbReference type="EMBL" id="CP000667">
    <property type="protein sequence ID" value="ABP53479.1"/>
    <property type="molecule type" value="Genomic_DNA"/>
</dbReference>
<organism evidence="2 3">
    <name type="scientific">Salinispora tropica (strain ATCC BAA-916 / DSM 44818 / JCM 13857 / NBRC 105044 / CNB-440)</name>
    <dbReference type="NCBI Taxonomy" id="369723"/>
    <lineage>
        <taxon>Bacteria</taxon>
        <taxon>Bacillati</taxon>
        <taxon>Actinomycetota</taxon>
        <taxon>Actinomycetes</taxon>
        <taxon>Micromonosporales</taxon>
        <taxon>Micromonosporaceae</taxon>
        <taxon>Salinispora</taxon>
    </lineage>
</organism>
<dbReference type="eggNOG" id="ENOG502ZAYH">
    <property type="taxonomic scope" value="Bacteria"/>
</dbReference>
<evidence type="ECO:0008006" key="4">
    <source>
        <dbReference type="Google" id="ProtNLM"/>
    </source>
</evidence>
<name>A4X3M9_SALTO</name>
<reference evidence="3" key="1">
    <citation type="journal article" date="2007" name="Proc. Natl. Acad. Sci. U.S.A.">
        <title>Genome sequencing reveals complex secondary metabolome in the marine actinomycete Salinispora tropica.</title>
        <authorList>
            <person name="Udwary D.W."/>
            <person name="Zeigler L."/>
            <person name="Asolkar R.N."/>
            <person name="Singan V."/>
            <person name="Lapidus A."/>
            <person name="Fenical W."/>
            <person name="Jensen P.R."/>
            <person name="Moore B.S."/>
        </authorList>
    </citation>
    <scope>NUCLEOTIDE SEQUENCE [LARGE SCALE GENOMIC DNA]</scope>
    <source>
        <strain evidence="3">ATCC BAA-916 / DSM 44818 / CNB-440</strain>
    </source>
</reference>